<organism evidence="21 22">
    <name type="scientific">Bombus bifarius</name>
    <dbReference type="NCBI Taxonomy" id="103933"/>
    <lineage>
        <taxon>Eukaryota</taxon>
        <taxon>Metazoa</taxon>
        <taxon>Ecdysozoa</taxon>
        <taxon>Arthropoda</taxon>
        <taxon>Hexapoda</taxon>
        <taxon>Insecta</taxon>
        <taxon>Pterygota</taxon>
        <taxon>Neoptera</taxon>
        <taxon>Endopterygota</taxon>
        <taxon>Hymenoptera</taxon>
        <taxon>Apocrita</taxon>
        <taxon>Aculeata</taxon>
        <taxon>Apoidea</taxon>
        <taxon>Anthophila</taxon>
        <taxon>Apidae</taxon>
        <taxon>Bombus</taxon>
        <taxon>Pyrobombus</taxon>
    </lineage>
</organism>
<dbReference type="InterPro" id="IPR005821">
    <property type="entry name" value="Ion_trans_dom"/>
</dbReference>
<dbReference type="SUPFAM" id="SSF51206">
    <property type="entry name" value="cAMP-binding domain-like"/>
    <property type="match status" value="1"/>
</dbReference>
<dbReference type="Gene3D" id="2.60.120.10">
    <property type="entry name" value="Jelly Rolls"/>
    <property type="match status" value="1"/>
</dbReference>
<reference evidence="22" key="1">
    <citation type="submission" date="2025-08" db="UniProtKB">
        <authorList>
            <consortium name="RefSeq"/>
        </authorList>
    </citation>
    <scope>IDENTIFICATION</scope>
    <source>
        <tissue evidence="22">Muscle</tissue>
    </source>
</reference>
<evidence type="ECO:0000256" key="6">
    <source>
        <dbReference type="ARBA" id="ARBA00022566"/>
    </source>
</evidence>
<evidence type="ECO:0000256" key="16">
    <source>
        <dbReference type="ARBA" id="ARBA00023303"/>
    </source>
</evidence>
<evidence type="ECO:0000313" key="22">
    <source>
        <dbReference type="RefSeq" id="XP_033319533.1"/>
    </source>
</evidence>
<gene>
    <name evidence="22" type="primary">LOC117216701</name>
</gene>
<dbReference type="Gene3D" id="1.10.287.70">
    <property type="match status" value="1"/>
</dbReference>
<dbReference type="InterPro" id="IPR000595">
    <property type="entry name" value="cNMP-bd_dom"/>
</dbReference>
<evidence type="ECO:0000256" key="15">
    <source>
        <dbReference type="ARBA" id="ARBA00023286"/>
    </source>
</evidence>
<feature type="compositionally biased region" description="Basic residues" evidence="18">
    <location>
        <begin position="1"/>
        <end position="10"/>
    </location>
</feature>
<evidence type="ECO:0000256" key="12">
    <source>
        <dbReference type="ARBA" id="ARBA00023136"/>
    </source>
</evidence>
<keyword evidence="5" id="KW-1003">Cell membrane</keyword>
<feature type="transmembrane region" description="Helical" evidence="19">
    <location>
        <begin position="398"/>
        <end position="419"/>
    </location>
</feature>
<accession>A0A6P8NEC6</accession>
<keyword evidence="14" id="KW-0739">Sodium transport</keyword>
<dbReference type="PRINTS" id="PR01463">
    <property type="entry name" value="EAGCHANLFMLY"/>
</dbReference>
<keyword evidence="9 19" id="KW-1133">Transmembrane helix</keyword>
<keyword evidence="4" id="KW-0894">Sodium channel</keyword>
<feature type="compositionally biased region" description="Low complexity" evidence="18">
    <location>
        <begin position="76"/>
        <end position="107"/>
    </location>
</feature>
<dbReference type="Pfam" id="PF00027">
    <property type="entry name" value="cNMP_binding"/>
    <property type="match status" value="1"/>
</dbReference>
<dbReference type="Proteomes" id="UP000515164">
    <property type="component" value="Unplaced"/>
</dbReference>
<evidence type="ECO:0000256" key="17">
    <source>
        <dbReference type="ARBA" id="ARBA00036239"/>
    </source>
</evidence>
<evidence type="ECO:0000256" key="9">
    <source>
        <dbReference type="ARBA" id="ARBA00022989"/>
    </source>
</evidence>
<keyword evidence="6" id="KW-0116">cAMP-binding</keyword>
<evidence type="ECO:0000256" key="11">
    <source>
        <dbReference type="ARBA" id="ARBA00023065"/>
    </source>
</evidence>
<feature type="compositionally biased region" description="Gly residues" evidence="18">
    <location>
        <begin position="16"/>
        <end position="38"/>
    </location>
</feature>
<evidence type="ECO:0000256" key="10">
    <source>
        <dbReference type="ARBA" id="ARBA00023053"/>
    </source>
</evidence>
<keyword evidence="21" id="KW-1185">Reference proteome</keyword>
<dbReference type="SUPFAM" id="SSF81324">
    <property type="entry name" value="Voltage-gated potassium channels"/>
    <property type="match status" value="1"/>
</dbReference>
<dbReference type="FunFam" id="1.10.287.70:FF:000083">
    <property type="entry name" value="Potassium/sodium hyperpolarization-activated cyclic nucleotide-gated channel"/>
    <property type="match status" value="1"/>
</dbReference>
<keyword evidence="15" id="KW-1071">Ligand-gated ion channel</keyword>
<keyword evidence="11" id="KW-0406">Ion transport</keyword>
<dbReference type="GO" id="GO:0005249">
    <property type="term" value="F:voltage-gated potassium channel activity"/>
    <property type="evidence" value="ECO:0007669"/>
    <property type="project" value="InterPro"/>
</dbReference>
<dbReference type="PROSITE" id="PS50042">
    <property type="entry name" value="CNMP_BINDING_3"/>
    <property type="match status" value="1"/>
</dbReference>
<dbReference type="InterPro" id="IPR013621">
    <property type="entry name" value="Ion_trans_N"/>
</dbReference>
<keyword evidence="16" id="KW-0407">Ion channel</keyword>
<dbReference type="PANTHER" id="PTHR45689">
    <property type="entry name" value="I[[H]] CHANNEL, ISOFORM E"/>
    <property type="match status" value="1"/>
</dbReference>
<evidence type="ECO:0000256" key="5">
    <source>
        <dbReference type="ARBA" id="ARBA00022475"/>
    </source>
</evidence>
<evidence type="ECO:0000256" key="14">
    <source>
        <dbReference type="ARBA" id="ARBA00023201"/>
    </source>
</evidence>
<evidence type="ECO:0000256" key="1">
    <source>
        <dbReference type="ARBA" id="ARBA00004651"/>
    </source>
</evidence>
<dbReference type="CTD" id="100188864"/>
<dbReference type="InterPro" id="IPR014710">
    <property type="entry name" value="RmlC-like_jellyroll"/>
</dbReference>
<keyword evidence="12 19" id="KW-0472">Membrane</keyword>
<dbReference type="Pfam" id="PF00520">
    <property type="entry name" value="Ion_trans"/>
    <property type="match status" value="1"/>
</dbReference>
<evidence type="ECO:0000256" key="2">
    <source>
        <dbReference type="ARBA" id="ARBA00006305"/>
    </source>
</evidence>
<keyword evidence="3" id="KW-0813">Transport</keyword>
<feature type="transmembrane region" description="Helical" evidence="19">
    <location>
        <begin position="240"/>
        <end position="264"/>
    </location>
</feature>
<dbReference type="PANTHER" id="PTHR45689:SF5">
    <property type="entry name" value="I[[H]] CHANNEL, ISOFORM E"/>
    <property type="match status" value="1"/>
</dbReference>
<name>A0A6P8NEC6_9HYME</name>
<keyword evidence="7 19" id="KW-0812">Transmembrane</keyword>
<dbReference type="GO" id="GO:0005272">
    <property type="term" value="F:sodium channel activity"/>
    <property type="evidence" value="ECO:0007669"/>
    <property type="project" value="UniProtKB-KW"/>
</dbReference>
<evidence type="ECO:0000259" key="20">
    <source>
        <dbReference type="PROSITE" id="PS50042"/>
    </source>
</evidence>
<feature type="transmembrane region" description="Helical" evidence="19">
    <location>
        <begin position="270"/>
        <end position="289"/>
    </location>
</feature>
<feature type="compositionally biased region" description="Polar residues" evidence="18">
    <location>
        <begin position="49"/>
        <end position="64"/>
    </location>
</feature>
<evidence type="ECO:0000313" key="21">
    <source>
        <dbReference type="Proteomes" id="UP000515164"/>
    </source>
</evidence>
<comment type="subcellular location">
    <subcellularLocation>
        <location evidence="1">Cell membrane</location>
        <topology evidence="1">Multi-pass membrane protein</topology>
    </subcellularLocation>
</comment>
<evidence type="ECO:0000256" key="13">
    <source>
        <dbReference type="ARBA" id="ARBA00023149"/>
    </source>
</evidence>
<evidence type="ECO:0000256" key="8">
    <source>
        <dbReference type="ARBA" id="ARBA00022741"/>
    </source>
</evidence>
<dbReference type="SMART" id="SM00100">
    <property type="entry name" value="cNMP"/>
    <property type="match status" value="1"/>
</dbReference>
<dbReference type="InterPro" id="IPR018490">
    <property type="entry name" value="cNMP-bd_dom_sf"/>
</dbReference>
<dbReference type="GO" id="GO:0003254">
    <property type="term" value="P:regulation of membrane depolarization"/>
    <property type="evidence" value="ECO:0007669"/>
    <property type="project" value="TreeGrafter"/>
</dbReference>
<feature type="domain" description="Cyclic nucleotide-binding" evidence="20">
    <location>
        <begin position="575"/>
        <end position="691"/>
    </location>
</feature>
<feature type="region of interest" description="Disordered" evidence="18">
    <location>
        <begin position="1"/>
        <end position="111"/>
    </location>
</feature>
<dbReference type="GO" id="GO:0030552">
    <property type="term" value="F:cAMP binding"/>
    <property type="evidence" value="ECO:0007669"/>
    <property type="project" value="UniProtKB-KW"/>
</dbReference>
<proteinExistence type="inferred from homology"/>
<protein>
    <submittedName>
        <fullName evidence="22">Potassium/sodium hyperpolarization-activated cyclic nucleotide-gated channel 2 isoform X7</fullName>
    </submittedName>
</protein>
<sequence>MSVRSLHRRVSHPEGESGGGGGRSVTSAGGGGGGGGGRRAPSLRLVNGRATTGVSLHTSSTESVRSPHHHLGQQQGGNNNNNNNNHNNNNNNNNNCHAGNNPAANNHPRLNKDDSIKISIENTNTCTDSLVTALDDETLLITDFVADQGNEMNYKGSGKVHFGVDDVSLYGTPKEEPGPGLPGQEVKQSFLKNQLQALFQPTDNKLAMKLFGSKKALMKERIRQKAAGHWVIHPCSSFRFYWDLCMLLLLVANLIILPVAISFFNDDLSTRWIAFNCLSDTIFLIDIVVNFRTGIMQQDNAEQVILDPKLIAKHYLRTWFFLDLISSIPLDYIFLIFNQFQDFSESFQILHAGRALRILRLAKLLSLVRLLRLSRLVRYVSQWEEVYFLNMASVFMRIFNLICMMLLIGHWSGCLQFLVPMLQGFPSNSWVAINELQDSFWLEQYSWALFKAMSHMLCIGYGRFPPQSLTDMWLTMLSMISGATCYALFLGHATNLIQSLDSSRRQYREKVKQVEEYMAYRKLPREMRQRITEYFEHRYQGKFFDEELILGELSEKLREDVINYNCRSLVASVPFFANADSNFVSDVVTKLRYEVFQPGDIIIKEGTIGSKMYFIQEGIVDIVMANGEVATSLSDGSYFGEICLLTNARRVASVRAETYCNLFSLSVDHFNAVLDQYPLMRRTMESVAAERLNKIGKNPNLVAHREEDLGSESKTINAVVNALAEQAAHASASEESVHSMELRTLPACLLPRPKSENNFASQELSREGRRIFHKSDTFHKDSYQ</sequence>
<dbReference type="Pfam" id="PF08412">
    <property type="entry name" value="Ion_trans_N"/>
    <property type="match status" value="1"/>
</dbReference>
<dbReference type="InterPro" id="IPR018488">
    <property type="entry name" value="cNMP-bd_CS"/>
</dbReference>
<feature type="transmembrane region" description="Helical" evidence="19">
    <location>
        <begin position="473"/>
        <end position="497"/>
    </location>
</feature>
<evidence type="ECO:0000256" key="18">
    <source>
        <dbReference type="SAM" id="MobiDB-lite"/>
    </source>
</evidence>
<keyword evidence="10" id="KW-0915">Sodium</keyword>
<dbReference type="CDD" id="cd00038">
    <property type="entry name" value="CAP_ED"/>
    <property type="match status" value="1"/>
</dbReference>
<comment type="similarity">
    <text evidence="2">Belongs to the potassium channel HCN family.</text>
</comment>
<evidence type="ECO:0000256" key="3">
    <source>
        <dbReference type="ARBA" id="ARBA00022448"/>
    </source>
</evidence>
<dbReference type="AlphaFoldDB" id="A0A6P8NEC6"/>
<comment type="catalytic activity">
    <reaction evidence="17">
        <text>Na(+)(in) = Na(+)(out)</text>
        <dbReference type="Rhea" id="RHEA:34963"/>
        <dbReference type="ChEBI" id="CHEBI:29101"/>
    </reaction>
</comment>
<dbReference type="InterPro" id="IPR003938">
    <property type="entry name" value="K_chnl_volt-dep_EAG/ELK/ERG"/>
</dbReference>
<evidence type="ECO:0000256" key="19">
    <source>
        <dbReference type="SAM" id="Phobius"/>
    </source>
</evidence>
<evidence type="ECO:0000256" key="4">
    <source>
        <dbReference type="ARBA" id="ARBA00022461"/>
    </source>
</evidence>
<keyword evidence="13" id="KW-0114">cAMP</keyword>
<keyword evidence="8" id="KW-0547">Nucleotide-binding</keyword>
<dbReference type="Gene3D" id="1.10.287.630">
    <property type="entry name" value="Helix hairpin bin"/>
    <property type="match status" value="1"/>
</dbReference>
<dbReference type="InterPro" id="IPR051413">
    <property type="entry name" value="K/Na_HCN_channel"/>
</dbReference>
<dbReference type="GO" id="GO:0098855">
    <property type="term" value="C:HCN channel complex"/>
    <property type="evidence" value="ECO:0007669"/>
    <property type="project" value="TreeGrafter"/>
</dbReference>
<dbReference type="GeneID" id="117216701"/>
<dbReference type="RefSeq" id="XP_033319533.1">
    <property type="nucleotide sequence ID" value="XM_033463642.1"/>
</dbReference>
<dbReference type="PROSITE" id="PS00888">
    <property type="entry name" value="CNMP_BINDING_1"/>
    <property type="match status" value="1"/>
</dbReference>
<evidence type="ECO:0000256" key="7">
    <source>
        <dbReference type="ARBA" id="ARBA00022692"/>
    </source>
</evidence>